<feature type="chain" id="PRO_5036884502" description="PepSY domain-containing protein" evidence="1">
    <location>
        <begin position="22"/>
        <end position="97"/>
    </location>
</feature>
<name>A0A918MQ12_9RHOB</name>
<accession>A0A918MQ12</accession>
<keyword evidence="1" id="KW-0732">Signal</keyword>
<comment type="caution">
    <text evidence="3">The sequence shown here is derived from an EMBL/GenBank/DDBJ whole genome shotgun (WGS) entry which is preliminary data.</text>
</comment>
<keyword evidence="4" id="KW-1185">Reference proteome</keyword>
<evidence type="ECO:0000313" key="4">
    <source>
        <dbReference type="Proteomes" id="UP000628984"/>
    </source>
</evidence>
<feature type="signal peptide" evidence="1">
    <location>
        <begin position="1"/>
        <end position="21"/>
    </location>
</feature>
<evidence type="ECO:0000313" key="3">
    <source>
        <dbReference type="EMBL" id="GGW44488.1"/>
    </source>
</evidence>
<evidence type="ECO:0000259" key="2">
    <source>
        <dbReference type="Pfam" id="PF13670"/>
    </source>
</evidence>
<reference evidence="3" key="1">
    <citation type="journal article" date="2014" name="Int. J. Syst. Evol. Microbiol.">
        <title>Complete genome sequence of Corynebacterium casei LMG S-19264T (=DSM 44701T), isolated from a smear-ripened cheese.</title>
        <authorList>
            <consortium name="US DOE Joint Genome Institute (JGI-PGF)"/>
            <person name="Walter F."/>
            <person name="Albersmeier A."/>
            <person name="Kalinowski J."/>
            <person name="Ruckert C."/>
        </authorList>
    </citation>
    <scope>NUCLEOTIDE SEQUENCE</scope>
    <source>
        <strain evidence="3">KCTC 23714</strain>
    </source>
</reference>
<dbReference type="EMBL" id="BMYQ01000017">
    <property type="protein sequence ID" value="GGW44488.1"/>
    <property type="molecule type" value="Genomic_DNA"/>
</dbReference>
<dbReference type="InterPro" id="IPR025711">
    <property type="entry name" value="PepSY"/>
</dbReference>
<dbReference type="Proteomes" id="UP000628984">
    <property type="component" value="Unassembled WGS sequence"/>
</dbReference>
<gene>
    <name evidence="3" type="ORF">GCM10011452_35940</name>
</gene>
<protein>
    <recommendedName>
        <fullName evidence="2">PepSY domain-containing protein</fullName>
    </recommendedName>
</protein>
<dbReference type="AlphaFoldDB" id="A0A918MQ12"/>
<dbReference type="Pfam" id="PF13670">
    <property type="entry name" value="PepSY_2"/>
    <property type="match status" value="1"/>
</dbReference>
<reference evidence="3" key="2">
    <citation type="submission" date="2020-09" db="EMBL/GenBank/DDBJ databases">
        <authorList>
            <person name="Sun Q."/>
            <person name="Kim S."/>
        </authorList>
    </citation>
    <scope>NUCLEOTIDE SEQUENCE</scope>
    <source>
        <strain evidence="3">KCTC 23714</strain>
    </source>
</reference>
<feature type="domain" description="PepSY" evidence="2">
    <location>
        <begin position="7"/>
        <end position="85"/>
    </location>
</feature>
<sequence length="97" mass="10685">MVRMSTSLLIACLLSAAPARADDDCSVPMADWQPRDAVEQFAIAKGWHVGRIRLDDGCYEVNGRDASGRPIEVKLDPATLTILEMEFEDEDSDADDD</sequence>
<proteinExistence type="predicted"/>
<evidence type="ECO:0000256" key="1">
    <source>
        <dbReference type="SAM" id="SignalP"/>
    </source>
</evidence>
<organism evidence="3 4">
    <name type="scientific">Gemmobacter lanyuensis</name>
    <dbReference type="NCBI Taxonomy" id="1054497"/>
    <lineage>
        <taxon>Bacteria</taxon>
        <taxon>Pseudomonadati</taxon>
        <taxon>Pseudomonadota</taxon>
        <taxon>Alphaproteobacteria</taxon>
        <taxon>Rhodobacterales</taxon>
        <taxon>Paracoccaceae</taxon>
        <taxon>Gemmobacter</taxon>
    </lineage>
</organism>